<comment type="caution">
    <text evidence="12">The sequence shown here is derived from an EMBL/GenBank/DDBJ whole genome shotgun (WGS) entry which is preliminary data.</text>
</comment>
<evidence type="ECO:0000256" key="6">
    <source>
        <dbReference type="ARBA" id="ARBA00022840"/>
    </source>
</evidence>
<dbReference type="RefSeq" id="WP_331214821.1">
    <property type="nucleotide sequence ID" value="NZ_JAZGQK010000012.1"/>
</dbReference>
<dbReference type="SUPFAM" id="SSF52402">
    <property type="entry name" value="Adenine nucleotide alpha hydrolases-like"/>
    <property type="match status" value="1"/>
</dbReference>
<accession>A0ABU7RT82</accession>
<evidence type="ECO:0000256" key="5">
    <source>
        <dbReference type="ARBA" id="ARBA00022741"/>
    </source>
</evidence>
<reference evidence="12 13" key="1">
    <citation type="submission" date="2024-01" db="EMBL/GenBank/DDBJ databases">
        <title>Genome insights into Plantactinospora sonchi sp. nov.</title>
        <authorList>
            <person name="Wang L."/>
        </authorList>
    </citation>
    <scope>NUCLEOTIDE SEQUENCE [LARGE SCALE GENOMIC DNA]</scope>
    <source>
        <strain evidence="12 13">NEAU-QY2</strain>
    </source>
</reference>
<evidence type="ECO:0000313" key="13">
    <source>
        <dbReference type="Proteomes" id="UP001332243"/>
    </source>
</evidence>
<dbReference type="Pfam" id="PF13537">
    <property type="entry name" value="GATase_7"/>
    <property type="match status" value="1"/>
</dbReference>
<comment type="pathway">
    <text evidence="9">Amino-acid biosynthesis.</text>
</comment>
<comment type="catalytic activity">
    <reaction evidence="10">
        <text>L-aspartate + L-glutamine + ATP + H2O = L-asparagine + L-glutamate + AMP + diphosphate + H(+)</text>
        <dbReference type="Rhea" id="RHEA:12228"/>
        <dbReference type="ChEBI" id="CHEBI:15377"/>
        <dbReference type="ChEBI" id="CHEBI:15378"/>
        <dbReference type="ChEBI" id="CHEBI:29985"/>
        <dbReference type="ChEBI" id="CHEBI:29991"/>
        <dbReference type="ChEBI" id="CHEBI:30616"/>
        <dbReference type="ChEBI" id="CHEBI:33019"/>
        <dbReference type="ChEBI" id="CHEBI:58048"/>
        <dbReference type="ChEBI" id="CHEBI:58359"/>
        <dbReference type="ChEBI" id="CHEBI:456215"/>
        <dbReference type="EC" id="6.3.5.4"/>
    </reaction>
</comment>
<evidence type="ECO:0000256" key="10">
    <source>
        <dbReference type="ARBA" id="ARBA00048741"/>
    </source>
</evidence>
<keyword evidence="6" id="KW-0067">ATP-binding</keyword>
<protein>
    <recommendedName>
        <fullName evidence="2">asparagine synthase (glutamine-hydrolyzing)</fullName>
        <ecNumber evidence="2">6.3.5.4</ecNumber>
    </recommendedName>
</protein>
<dbReference type="PROSITE" id="PS51278">
    <property type="entry name" value="GATASE_TYPE_2"/>
    <property type="match status" value="1"/>
</dbReference>
<organism evidence="12 13">
    <name type="scientific">Plantactinospora sonchi</name>
    <dbReference type="NCBI Taxonomy" id="1544735"/>
    <lineage>
        <taxon>Bacteria</taxon>
        <taxon>Bacillati</taxon>
        <taxon>Actinomycetota</taxon>
        <taxon>Actinomycetes</taxon>
        <taxon>Micromonosporales</taxon>
        <taxon>Micromonosporaceae</taxon>
        <taxon>Plantactinospora</taxon>
    </lineage>
</organism>
<name>A0ABU7RT82_9ACTN</name>
<dbReference type="InterPro" id="IPR029055">
    <property type="entry name" value="Ntn_hydrolases_N"/>
</dbReference>
<comment type="similarity">
    <text evidence="1">Belongs to the asparagine synthetase family.</text>
</comment>
<evidence type="ECO:0000256" key="7">
    <source>
        <dbReference type="ARBA" id="ARBA00022888"/>
    </source>
</evidence>
<sequence>MSGIAVVLGTGADRTSFHRMLATLAPRGDLAETRLQADLLAGVQRLRIVDRERARQPWLSADGRWLLCYDGEVYNHRQLAAELSGLGHRLRSESDTEVVLEAFLAWGPAAVRRLRGDFALVIADTVSGRVYLARDPLGVKPLYWARHLRRLHVASEVKALVPLGATIHEVPPGQHGWADAGRGPDLVPYLDLAMFGAGRPAVSNPAEAARLLREALWDSVQARVATDLTVGVTLSGGLDSALILLLARQLHPDCVAFTVGAPDSEDLVYARRLATDLGVHHEVIEVHPGDVGRDDVREAIRISELTEYGDIINAVVSVPLFRRIRDLGVRVVLTGDGADELFGGYPAYHQVNPDAANRLFLHRIRNLGRTELQRVDRVGLGHGVEPRMPFLDPAVLDLAARMPRTLKIRHGQEKWILRYAFADLLPGYLRDRPGRPMSSSSGLHERVRLHRPSFARHYRSCGYELWEPMCRDFDTVLTRCGHDLDRALAEDRAGPDYTMFERARDLAEAARWSVAPVVRRLTGSDRRA</sequence>
<dbReference type="EC" id="6.3.5.4" evidence="2"/>
<dbReference type="PANTHER" id="PTHR11772">
    <property type="entry name" value="ASPARAGINE SYNTHETASE"/>
    <property type="match status" value="1"/>
</dbReference>
<dbReference type="Gene3D" id="3.40.50.620">
    <property type="entry name" value="HUPs"/>
    <property type="match status" value="1"/>
</dbReference>
<dbReference type="Proteomes" id="UP001332243">
    <property type="component" value="Unassembled WGS sequence"/>
</dbReference>
<keyword evidence="3" id="KW-0436">Ligase</keyword>
<evidence type="ECO:0000256" key="9">
    <source>
        <dbReference type="ARBA" id="ARBA00029440"/>
    </source>
</evidence>
<dbReference type="InterPro" id="IPR050795">
    <property type="entry name" value="Asn_Synthetase"/>
</dbReference>
<evidence type="ECO:0000256" key="3">
    <source>
        <dbReference type="ARBA" id="ARBA00022598"/>
    </source>
</evidence>
<dbReference type="InterPro" id="IPR001962">
    <property type="entry name" value="Asn_synthase"/>
</dbReference>
<keyword evidence="13" id="KW-1185">Reference proteome</keyword>
<evidence type="ECO:0000313" key="12">
    <source>
        <dbReference type="EMBL" id="MEE6259696.1"/>
    </source>
</evidence>
<evidence type="ECO:0000256" key="4">
    <source>
        <dbReference type="ARBA" id="ARBA00022605"/>
    </source>
</evidence>
<keyword evidence="5" id="KW-0547">Nucleotide-binding</keyword>
<gene>
    <name evidence="12" type="ORF">V1633_14505</name>
</gene>
<dbReference type="PIRSF" id="PIRSF001589">
    <property type="entry name" value="Asn_synthetase_glu-h"/>
    <property type="match status" value="1"/>
</dbReference>
<dbReference type="SUPFAM" id="SSF56235">
    <property type="entry name" value="N-terminal nucleophile aminohydrolases (Ntn hydrolases)"/>
    <property type="match status" value="1"/>
</dbReference>
<feature type="domain" description="Glutamine amidotransferase type-2" evidence="11">
    <location>
        <begin position="2"/>
        <end position="181"/>
    </location>
</feature>
<evidence type="ECO:0000256" key="2">
    <source>
        <dbReference type="ARBA" id="ARBA00012737"/>
    </source>
</evidence>
<dbReference type="InterPro" id="IPR014729">
    <property type="entry name" value="Rossmann-like_a/b/a_fold"/>
</dbReference>
<dbReference type="Pfam" id="PF00733">
    <property type="entry name" value="Asn_synthase"/>
    <property type="match status" value="2"/>
</dbReference>
<evidence type="ECO:0000256" key="8">
    <source>
        <dbReference type="ARBA" id="ARBA00022962"/>
    </source>
</evidence>
<proteinExistence type="inferred from homology"/>
<evidence type="ECO:0000256" key="1">
    <source>
        <dbReference type="ARBA" id="ARBA00005752"/>
    </source>
</evidence>
<dbReference type="Gene3D" id="3.60.20.10">
    <property type="entry name" value="Glutamine Phosphoribosylpyrophosphate, subunit 1, domain 1"/>
    <property type="match status" value="1"/>
</dbReference>
<dbReference type="CDD" id="cd00712">
    <property type="entry name" value="AsnB"/>
    <property type="match status" value="1"/>
</dbReference>
<keyword evidence="4" id="KW-0028">Amino-acid biosynthesis</keyword>
<keyword evidence="7" id="KW-0061">Asparagine biosynthesis</keyword>
<dbReference type="PANTHER" id="PTHR11772:SF2">
    <property type="entry name" value="ASPARAGINE SYNTHETASE [GLUTAMINE-HYDROLYZING]"/>
    <property type="match status" value="1"/>
</dbReference>
<dbReference type="InterPro" id="IPR017932">
    <property type="entry name" value="GATase_2_dom"/>
</dbReference>
<evidence type="ECO:0000259" key="11">
    <source>
        <dbReference type="PROSITE" id="PS51278"/>
    </source>
</evidence>
<dbReference type="CDD" id="cd01991">
    <property type="entry name" value="Asn_synthase_B_C"/>
    <property type="match status" value="1"/>
</dbReference>
<keyword evidence="8" id="KW-0315">Glutamine amidotransferase</keyword>
<dbReference type="InterPro" id="IPR006426">
    <property type="entry name" value="Asn_synth_AEB"/>
</dbReference>
<dbReference type="EMBL" id="JAZGQK010000012">
    <property type="protein sequence ID" value="MEE6259696.1"/>
    <property type="molecule type" value="Genomic_DNA"/>
</dbReference>
<dbReference type="InterPro" id="IPR033738">
    <property type="entry name" value="AsnB_N"/>
</dbReference>